<proteinExistence type="predicted"/>
<comment type="caution">
    <text evidence="1">The sequence shown here is derived from an EMBL/GenBank/DDBJ whole genome shotgun (WGS) entry which is preliminary data.</text>
</comment>
<keyword evidence="2" id="KW-1185">Reference proteome</keyword>
<dbReference type="EMBL" id="JAKVQD010000001">
    <property type="protein sequence ID" value="MCH4551999.1"/>
    <property type="molecule type" value="Genomic_DNA"/>
</dbReference>
<protein>
    <recommendedName>
        <fullName evidence="3">DNA-directed DNA polymerase family A palm domain-containing protein</fullName>
    </recommendedName>
</protein>
<gene>
    <name evidence="1" type="ORF">MKW35_05155</name>
</gene>
<organism evidence="1 2">
    <name type="scientific">Aestuariibaculum lutulentum</name>
    <dbReference type="NCBI Taxonomy" id="2920935"/>
    <lineage>
        <taxon>Bacteria</taxon>
        <taxon>Pseudomonadati</taxon>
        <taxon>Bacteroidota</taxon>
        <taxon>Flavobacteriia</taxon>
        <taxon>Flavobacteriales</taxon>
        <taxon>Flavobacteriaceae</taxon>
    </lineage>
</organism>
<reference evidence="1" key="1">
    <citation type="submission" date="2022-02" db="EMBL/GenBank/DDBJ databases">
        <title>Aestuariibaculum sp., a marine bacterium isolated from sediment in Guangxi.</title>
        <authorList>
            <person name="Ying J."/>
        </authorList>
    </citation>
    <scope>NUCLEOTIDE SEQUENCE</scope>
    <source>
        <strain evidence="1">L182</strain>
    </source>
</reference>
<name>A0ABS9RGD3_9FLAO</name>
<evidence type="ECO:0000313" key="1">
    <source>
        <dbReference type="EMBL" id="MCH4551999.1"/>
    </source>
</evidence>
<dbReference type="Proteomes" id="UP001156141">
    <property type="component" value="Unassembled WGS sequence"/>
</dbReference>
<evidence type="ECO:0000313" key="2">
    <source>
        <dbReference type="Proteomes" id="UP001156141"/>
    </source>
</evidence>
<sequence>MINDKSHWEIPSSIDVEGFLTKYPPEFKYKIDHFYFIVEYLAKGMEHGDLDQNLGFINTSSVILQKRIKNYKQYLDHMLEHGFIRTDMEYIPGYKSKGYLISGRNKEDMTINFIPIQDAVSKRNRIKDNAKTIAKNKKTEKNYPYLTKWFNEKLEIDSQKAKLKLNELFPVETGGIRGPKIGTPSSHTKKVKAIYSISKLENLNFYYSVDDNVGRFHSNLTNIKKELRNYITYDSKKLVNVDIKNSQPFFSTLLFNTAFYEEKSENFNMYKMPSLSKVIGEESEYISLIIMLGKTLESTMNTSFSEYLDMVNSADFYNTIHTKLYPEQPFDRPKVKLMILIYFFSKNRSKSQFKKDFKNALPEVHKLFALIKRKNHKALSHILQRIESEIIIERVTKLISIEKPELPIFTIHDSVVTTQGNENYVSDVIKDEIKLATGLDVKLGLEYWNPGD</sequence>
<dbReference type="RefSeq" id="WP_240572320.1">
    <property type="nucleotide sequence ID" value="NZ_CP136709.1"/>
</dbReference>
<evidence type="ECO:0008006" key="3">
    <source>
        <dbReference type="Google" id="ProtNLM"/>
    </source>
</evidence>
<accession>A0ABS9RGD3</accession>